<name>A0ABY7Q0B7_9ACTN</name>
<sequence>MSGARDLNSWVVFARVLKLWDQDPDGFDDDYLIVLQSRAYAALTTTWSRHCPSPPRGTAARFEAAVGAYRRTAVELGSARRAATSRQYTADAAARQRRLAEATAELRELLAPARGGAGAGRAAGAVHVRLRGRGGDPGSGAFSLGHDAHELPWQVLSVICQGANPRDRRPPGRAPPP</sequence>
<evidence type="ECO:0000313" key="2">
    <source>
        <dbReference type="Proteomes" id="UP001212821"/>
    </source>
</evidence>
<protein>
    <submittedName>
        <fullName evidence="1">Uncharacterized protein</fullName>
    </submittedName>
</protein>
<dbReference type="RefSeq" id="WP_270142545.1">
    <property type="nucleotide sequence ID" value="NZ_CP115450.1"/>
</dbReference>
<evidence type="ECO:0000313" key="1">
    <source>
        <dbReference type="EMBL" id="WBP86113.1"/>
    </source>
</evidence>
<organism evidence="1 2">
    <name type="scientific">Kitasatospora cathayae</name>
    <dbReference type="NCBI Taxonomy" id="3004092"/>
    <lineage>
        <taxon>Bacteria</taxon>
        <taxon>Bacillati</taxon>
        <taxon>Actinomycetota</taxon>
        <taxon>Actinomycetes</taxon>
        <taxon>Kitasatosporales</taxon>
        <taxon>Streptomycetaceae</taxon>
        <taxon>Kitasatospora</taxon>
    </lineage>
</organism>
<dbReference type="EMBL" id="CP115450">
    <property type="protein sequence ID" value="WBP86113.1"/>
    <property type="molecule type" value="Genomic_DNA"/>
</dbReference>
<accession>A0ABY7Q0B7</accession>
<gene>
    <name evidence="1" type="ORF">O1G21_09850</name>
</gene>
<reference evidence="2" key="1">
    <citation type="submission" date="2022-12" db="EMBL/GenBank/DDBJ databases">
        <authorList>
            <person name="Mo P."/>
        </authorList>
    </citation>
    <scope>NUCLEOTIDE SEQUENCE [LARGE SCALE GENOMIC DNA]</scope>
    <source>
        <strain evidence="2">HUAS 3-15</strain>
    </source>
</reference>
<proteinExistence type="predicted"/>
<keyword evidence="2" id="KW-1185">Reference proteome</keyword>
<dbReference type="Proteomes" id="UP001212821">
    <property type="component" value="Chromosome"/>
</dbReference>